<dbReference type="Proteomes" id="UP000826725">
    <property type="component" value="Chromosome"/>
</dbReference>
<accession>A0A8D5JCG1</accession>
<proteinExistence type="predicted"/>
<dbReference type="EMBL" id="AP024086">
    <property type="protein sequence ID" value="BCL59553.1"/>
    <property type="molecule type" value="Genomic_DNA"/>
</dbReference>
<reference evidence="2" key="1">
    <citation type="submission" date="2020-09" db="EMBL/GenBank/DDBJ databases">
        <title>Desulfogranum mesoprofundum gen. nov., sp. nov., a novel mesophilic, sulfate-reducing chemolithoautotroph isolated from a deep-sea hydrothermal vent chimney in the Suiyo Seamount.</title>
        <authorList>
            <person name="Hashimoto Y."/>
            <person name="Nakagawa S."/>
        </authorList>
    </citation>
    <scope>NUCLEOTIDE SEQUENCE</scope>
    <source>
        <strain evidence="2">KT2</strain>
    </source>
</reference>
<name>A0A8D5JCG1_9BACT</name>
<dbReference type="InterPro" id="IPR041145">
    <property type="entry name" value="DUF5619"/>
</dbReference>
<organism evidence="2 3">
    <name type="scientific">Desulfomarina profundi</name>
    <dbReference type="NCBI Taxonomy" id="2772557"/>
    <lineage>
        <taxon>Bacteria</taxon>
        <taxon>Pseudomonadati</taxon>
        <taxon>Thermodesulfobacteriota</taxon>
        <taxon>Desulfobulbia</taxon>
        <taxon>Desulfobulbales</taxon>
        <taxon>Desulfobulbaceae</taxon>
        <taxon>Desulfomarina</taxon>
    </lineage>
</organism>
<dbReference type="Pfam" id="PF18505">
    <property type="entry name" value="DUF5619"/>
    <property type="match status" value="1"/>
</dbReference>
<dbReference type="KEGG" id="dbk:DGMP_02460"/>
<sequence length="86" mass="10079">MQKVHITLEGINPDFDTIRKMTDVLALLENEYTTLVAWNDREQDIHSPRCLKCEFEDAPGWEVYGRNHGGRLRISINNDRFVLIYS</sequence>
<evidence type="ECO:0000259" key="1">
    <source>
        <dbReference type="Pfam" id="PF18505"/>
    </source>
</evidence>
<evidence type="ECO:0000313" key="2">
    <source>
        <dbReference type="EMBL" id="BCL59553.1"/>
    </source>
</evidence>
<evidence type="ECO:0000313" key="3">
    <source>
        <dbReference type="Proteomes" id="UP000826725"/>
    </source>
</evidence>
<protein>
    <recommendedName>
        <fullName evidence="1">DUF5619 domain-containing protein</fullName>
    </recommendedName>
</protein>
<gene>
    <name evidence="2" type="ORF">DGMP_02460</name>
</gene>
<feature type="domain" description="DUF5619" evidence="1">
    <location>
        <begin position="1"/>
        <end position="85"/>
    </location>
</feature>
<keyword evidence="3" id="KW-1185">Reference proteome</keyword>
<dbReference type="AlphaFoldDB" id="A0A8D5JCG1"/>